<accession>A0A195B7K2</accession>
<evidence type="ECO:0000313" key="1">
    <source>
        <dbReference type="EMBL" id="KYM80503.1"/>
    </source>
</evidence>
<dbReference type="EMBL" id="KQ976565">
    <property type="protein sequence ID" value="KYM80503.1"/>
    <property type="molecule type" value="Genomic_DNA"/>
</dbReference>
<keyword evidence="2" id="KW-1185">Reference proteome</keyword>
<proteinExistence type="predicted"/>
<dbReference type="Proteomes" id="UP000078540">
    <property type="component" value="Unassembled WGS sequence"/>
</dbReference>
<name>A0A195B7K2_9HYME</name>
<gene>
    <name evidence="1" type="ORF">ALC53_09053</name>
</gene>
<evidence type="ECO:0000313" key="2">
    <source>
        <dbReference type="Proteomes" id="UP000078540"/>
    </source>
</evidence>
<sequence>MLIHASKGLFASYTPTYFPIIVSTYFNEREKERSFLPHNSFCETRLQLSSACALSKTSQTRASFRRATWLMQDDKFTKDEVMSRVIQLESYKSYFPVNSRAEMYYRARPGKLIQCVIAASVHGQGHVSVVEGGYRTNKVRINYPMESGKADVFYVFIQTMKKEAMFVNENSRLGIVYGLMRSWTLAEIQDYFRNNSDIFPS</sequence>
<dbReference type="AlphaFoldDB" id="A0A195B7K2"/>
<reference evidence="1 2" key="1">
    <citation type="submission" date="2015-09" db="EMBL/GenBank/DDBJ databases">
        <title>Atta colombica WGS genome.</title>
        <authorList>
            <person name="Nygaard S."/>
            <person name="Hu H."/>
            <person name="Boomsma J."/>
            <person name="Zhang G."/>
        </authorList>
    </citation>
    <scope>NUCLEOTIDE SEQUENCE [LARGE SCALE GENOMIC DNA]</scope>
    <source>
        <strain evidence="1">Treedump-2</strain>
        <tissue evidence="1">Whole body</tissue>
    </source>
</reference>
<protein>
    <submittedName>
        <fullName evidence="1">Uncharacterized protein</fullName>
    </submittedName>
</protein>
<organism evidence="1 2">
    <name type="scientific">Atta colombica</name>
    <dbReference type="NCBI Taxonomy" id="520822"/>
    <lineage>
        <taxon>Eukaryota</taxon>
        <taxon>Metazoa</taxon>
        <taxon>Ecdysozoa</taxon>
        <taxon>Arthropoda</taxon>
        <taxon>Hexapoda</taxon>
        <taxon>Insecta</taxon>
        <taxon>Pterygota</taxon>
        <taxon>Neoptera</taxon>
        <taxon>Endopterygota</taxon>
        <taxon>Hymenoptera</taxon>
        <taxon>Apocrita</taxon>
        <taxon>Aculeata</taxon>
        <taxon>Formicoidea</taxon>
        <taxon>Formicidae</taxon>
        <taxon>Myrmicinae</taxon>
        <taxon>Atta</taxon>
    </lineage>
</organism>